<feature type="region of interest" description="Disordered" evidence="2">
    <location>
        <begin position="1"/>
        <end position="20"/>
    </location>
</feature>
<dbReference type="eggNOG" id="COG1473">
    <property type="taxonomic scope" value="Bacteria"/>
</dbReference>
<gene>
    <name evidence="3" type="ORF">GU90_00275</name>
</gene>
<dbReference type="Proteomes" id="UP000031419">
    <property type="component" value="Unassembled WGS sequence"/>
</dbReference>
<feature type="binding site" evidence="1">
    <location>
        <position position="170"/>
    </location>
    <ligand>
        <name>Mn(2+)</name>
        <dbReference type="ChEBI" id="CHEBI:29035"/>
        <label>2</label>
    </ligand>
</feature>
<dbReference type="Gene3D" id="3.30.70.360">
    <property type="match status" value="1"/>
</dbReference>
<dbReference type="STRING" id="28042.GU90_00275"/>
<dbReference type="Pfam" id="PF01546">
    <property type="entry name" value="Peptidase_M20"/>
    <property type="match status" value="1"/>
</dbReference>
<dbReference type="PANTHER" id="PTHR11014">
    <property type="entry name" value="PEPTIDASE M20 FAMILY MEMBER"/>
    <property type="match status" value="1"/>
</dbReference>
<dbReference type="Gene3D" id="3.40.630.10">
    <property type="entry name" value="Zn peptidases"/>
    <property type="match status" value="1"/>
</dbReference>
<dbReference type="SUPFAM" id="SSF53187">
    <property type="entry name" value="Zn-dependent exopeptidases"/>
    <property type="match status" value="1"/>
</dbReference>
<comment type="caution">
    <text evidence="3">The sequence shown here is derived from an EMBL/GenBank/DDBJ whole genome shotgun (WGS) entry which is preliminary data.</text>
</comment>
<name>A0A073B2E5_9PSEU</name>
<dbReference type="CDD" id="cd08014">
    <property type="entry name" value="M20_Acy1-like"/>
    <property type="match status" value="1"/>
</dbReference>
<evidence type="ECO:0000256" key="2">
    <source>
        <dbReference type="SAM" id="MobiDB-lite"/>
    </source>
</evidence>
<proteinExistence type="predicted"/>
<keyword evidence="1" id="KW-0464">Manganese</keyword>
<dbReference type="PANTHER" id="PTHR11014:SF63">
    <property type="entry name" value="METALLOPEPTIDASE, PUTATIVE (AFU_ORTHOLOGUE AFUA_6G09600)-RELATED"/>
    <property type="match status" value="1"/>
</dbReference>
<dbReference type="InterPro" id="IPR017439">
    <property type="entry name" value="Amidohydrolase"/>
</dbReference>
<keyword evidence="1" id="KW-0479">Metal-binding</keyword>
<organism evidence="3 4">
    <name type="scientific">Saccharopolyspora rectivirgula</name>
    <dbReference type="NCBI Taxonomy" id="28042"/>
    <lineage>
        <taxon>Bacteria</taxon>
        <taxon>Bacillati</taxon>
        <taxon>Actinomycetota</taxon>
        <taxon>Actinomycetes</taxon>
        <taxon>Pseudonocardiales</taxon>
        <taxon>Pseudonocardiaceae</taxon>
        <taxon>Saccharopolyspora</taxon>
    </lineage>
</organism>
<dbReference type="InterPro" id="IPR002933">
    <property type="entry name" value="Peptidase_M20"/>
</dbReference>
<feature type="binding site" evidence="1">
    <location>
        <position position="137"/>
    </location>
    <ligand>
        <name>Mn(2+)</name>
        <dbReference type="ChEBI" id="CHEBI:29035"/>
        <label>2</label>
    </ligand>
</feature>
<evidence type="ECO:0000256" key="1">
    <source>
        <dbReference type="PIRSR" id="PIRSR005962-1"/>
    </source>
</evidence>
<feature type="binding site" evidence="1">
    <location>
        <position position="195"/>
    </location>
    <ligand>
        <name>Mn(2+)</name>
        <dbReference type="ChEBI" id="CHEBI:29035"/>
        <label>2</label>
    </ligand>
</feature>
<dbReference type="SUPFAM" id="SSF55031">
    <property type="entry name" value="Bacterial exopeptidase dimerisation domain"/>
    <property type="match status" value="1"/>
</dbReference>
<dbReference type="GO" id="GO:0016787">
    <property type="term" value="F:hydrolase activity"/>
    <property type="evidence" value="ECO:0007669"/>
    <property type="project" value="UniProtKB-KW"/>
</dbReference>
<accession>A0A073B2E5</accession>
<evidence type="ECO:0000313" key="4">
    <source>
        <dbReference type="Proteomes" id="UP000031419"/>
    </source>
</evidence>
<dbReference type="PIRSF" id="PIRSF005962">
    <property type="entry name" value="Pept_M20D_amidohydro"/>
    <property type="match status" value="1"/>
</dbReference>
<dbReference type="AlphaFoldDB" id="A0A073B2E5"/>
<feature type="compositionally biased region" description="Low complexity" evidence="2">
    <location>
        <begin position="1"/>
        <end position="14"/>
    </location>
</feature>
<sequence>MAPDVDAPSAPADPTMAGVGSGVESAVADLGAGRGPSWLDSWLRENSPRVVAWRRHIHANPELSRAEYETTAFLREKLTSAGLRPRVLPKGTGLICDIGRGSKTIALRADIDALPLTESTGLPFSSTVEGVAHACGHDAHTTVLLGTALALANAPELPGRIRLIFQPAEEVMPGGALDVLATGALDGVDRIFGLHCDPRLPVGSIGTRVGAITSASDLLELRLSSPGGHTSRPHLTADLVHGLGSVITGLPMLLSRRVDPRTGTVLTWGAVHAGEAPNAIPQNGVLTGTLRTGDRTTWAKLEPLVHELVHSLLSPLGIGFDLQHRRGVPPVVNDSESTEILRAGVVAGLGEQALASTPQSSGGEDFGWYLEHVPGSFARLGVHSGVGRVKDLHQPTFTLDERALLVGIRVMVNTALQALKN</sequence>
<feature type="binding site" evidence="1">
    <location>
        <position position="393"/>
    </location>
    <ligand>
        <name>Mn(2+)</name>
        <dbReference type="ChEBI" id="CHEBI:29035"/>
        <label>2</label>
    </ligand>
</feature>
<dbReference type="NCBIfam" id="TIGR01891">
    <property type="entry name" value="amidohydrolases"/>
    <property type="match status" value="1"/>
</dbReference>
<dbReference type="EMBL" id="JNVU01000002">
    <property type="protein sequence ID" value="KEI46123.1"/>
    <property type="molecule type" value="Genomic_DNA"/>
</dbReference>
<feature type="binding site" evidence="1">
    <location>
        <position position="135"/>
    </location>
    <ligand>
        <name>Mn(2+)</name>
        <dbReference type="ChEBI" id="CHEBI:29035"/>
        <label>2</label>
    </ligand>
</feature>
<evidence type="ECO:0000313" key="3">
    <source>
        <dbReference type="EMBL" id="KEI46123.1"/>
    </source>
</evidence>
<keyword evidence="3" id="KW-0378">Hydrolase</keyword>
<protein>
    <submittedName>
        <fullName evidence="3">N-acyl-L-amino acid amidohydrolase</fullName>
    </submittedName>
</protein>
<keyword evidence="4" id="KW-1185">Reference proteome</keyword>
<dbReference type="InterPro" id="IPR036264">
    <property type="entry name" value="Bact_exopeptidase_dim_dom"/>
</dbReference>
<dbReference type="GO" id="GO:0046872">
    <property type="term" value="F:metal ion binding"/>
    <property type="evidence" value="ECO:0007669"/>
    <property type="project" value="UniProtKB-KW"/>
</dbReference>
<comment type="cofactor">
    <cofactor evidence="1">
        <name>Mn(2+)</name>
        <dbReference type="ChEBI" id="CHEBI:29035"/>
    </cofactor>
    <text evidence="1">The Mn(2+) ion enhances activity.</text>
</comment>
<reference evidence="3 4" key="1">
    <citation type="submission" date="2014-06" db="EMBL/GenBank/DDBJ databases">
        <title>Saccharopolyspora rectivirgula DSM-43113 Genome sequencing.</title>
        <authorList>
            <person name="Barrera C."/>
            <person name="Millon L."/>
            <person name="Rognon B."/>
            <person name="Zaugg C."/>
            <person name="Monod M."/>
        </authorList>
    </citation>
    <scope>NUCLEOTIDE SEQUENCE [LARGE SCALE GENOMIC DNA]</scope>
    <source>
        <strain evidence="3 4">DSM 43113</strain>
    </source>
</reference>